<dbReference type="InterPro" id="IPR036396">
    <property type="entry name" value="Cyt_P450_sf"/>
</dbReference>
<evidence type="ECO:0000256" key="1">
    <source>
        <dbReference type="ARBA" id="ARBA00001971"/>
    </source>
</evidence>
<comment type="cofactor">
    <cofactor evidence="1 13">
        <name>heme</name>
        <dbReference type="ChEBI" id="CHEBI:30413"/>
    </cofactor>
</comment>
<dbReference type="AlphaFoldDB" id="A0AAN7NZY7"/>
<dbReference type="GO" id="GO:0005789">
    <property type="term" value="C:endoplasmic reticulum membrane"/>
    <property type="evidence" value="ECO:0007669"/>
    <property type="project" value="UniProtKB-SubCell"/>
</dbReference>
<dbReference type="InterPro" id="IPR017972">
    <property type="entry name" value="Cyt_P450_CS"/>
</dbReference>
<evidence type="ECO:0000256" key="10">
    <source>
        <dbReference type="ARBA" id="ARBA00023004"/>
    </source>
</evidence>
<dbReference type="PANTHER" id="PTHR24292">
    <property type="entry name" value="CYTOCHROME P450"/>
    <property type="match status" value="1"/>
</dbReference>
<keyword evidence="16" id="KW-1185">Reference proteome</keyword>
<accession>A0AAN7NZY7</accession>
<dbReference type="InterPro" id="IPR050476">
    <property type="entry name" value="Insect_CytP450_Detox"/>
</dbReference>
<organism evidence="15 16">
    <name type="scientific">Aquatica leii</name>
    <dbReference type="NCBI Taxonomy" id="1421715"/>
    <lineage>
        <taxon>Eukaryota</taxon>
        <taxon>Metazoa</taxon>
        <taxon>Ecdysozoa</taxon>
        <taxon>Arthropoda</taxon>
        <taxon>Hexapoda</taxon>
        <taxon>Insecta</taxon>
        <taxon>Pterygota</taxon>
        <taxon>Neoptera</taxon>
        <taxon>Endopterygota</taxon>
        <taxon>Coleoptera</taxon>
        <taxon>Polyphaga</taxon>
        <taxon>Elateriformia</taxon>
        <taxon>Elateroidea</taxon>
        <taxon>Lampyridae</taxon>
        <taxon>Luciolinae</taxon>
        <taxon>Aquatica</taxon>
    </lineage>
</organism>
<dbReference type="PRINTS" id="PR00463">
    <property type="entry name" value="EP450I"/>
</dbReference>
<dbReference type="FunFam" id="1.10.630.10:FF:000042">
    <property type="entry name" value="Cytochrome P450"/>
    <property type="match status" value="1"/>
</dbReference>
<dbReference type="Proteomes" id="UP001353858">
    <property type="component" value="Unassembled WGS sequence"/>
</dbReference>
<proteinExistence type="inferred from homology"/>
<evidence type="ECO:0000313" key="15">
    <source>
        <dbReference type="EMBL" id="KAK4874002.1"/>
    </source>
</evidence>
<reference evidence="16" key="1">
    <citation type="submission" date="2023-01" db="EMBL/GenBank/DDBJ databases">
        <title>Key to firefly adult light organ development and bioluminescence: homeobox transcription factors regulate luciferase expression and transportation to peroxisome.</title>
        <authorList>
            <person name="Fu X."/>
        </authorList>
    </citation>
    <scope>NUCLEOTIDE SEQUENCE [LARGE SCALE GENOMIC DNA]</scope>
</reference>
<evidence type="ECO:0000256" key="8">
    <source>
        <dbReference type="ARBA" id="ARBA00022848"/>
    </source>
</evidence>
<dbReference type="GO" id="GO:0016705">
    <property type="term" value="F:oxidoreductase activity, acting on paired donors, with incorporation or reduction of molecular oxygen"/>
    <property type="evidence" value="ECO:0007669"/>
    <property type="project" value="InterPro"/>
</dbReference>
<dbReference type="CDD" id="cd11056">
    <property type="entry name" value="CYP6-like"/>
    <property type="match status" value="1"/>
</dbReference>
<dbReference type="Gene3D" id="1.10.630.10">
    <property type="entry name" value="Cytochrome P450"/>
    <property type="match status" value="1"/>
</dbReference>
<keyword evidence="7" id="KW-0256">Endoplasmic reticulum</keyword>
<dbReference type="GO" id="GO:0005506">
    <property type="term" value="F:iron ion binding"/>
    <property type="evidence" value="ECO:0007669"/>
    <property type="project" value="InterPro"/>
</dbReference>
<name>A0AAN7NZY7_9COLE</name>
<evidence type="ECO:0000256" key="6">
    <source>
        <dbReference type="ARBA" id="ARBA00022723"/>
    </source>
</evidence>
<evidence type="ECO:0000256" key="11">
    <source>
        <dbReference type="ARBA" id="ARBA00023033"/>
    </source>
</evidence>
<dbReference type="PANTHER" id="PTHR24292:SF54">
    <property type="entry name" value="CYP9F3-RELATED"/>
    <property type="match status" value="1"/>
</dbReference>
<evidence type="ECO:0000256" key="9">
    <source>
        <dbReference type="ARBA" id="ARBA00023002"/>
    </source>
</evidence>
<keyword evidence="9 14" id="KW-0560">Oxidoreductase</keyword>
<evidence type="ECO:0000256" key="3">
    <source>
        <dbReference type="ARBA" id="ARBA00004406"/>
    </source>
</evidence>
<evidence type="ECO:0000313" key="16">
    <source>
        <dbReference type="Proteomes" id="UP001353858"/>
    </source>
</evidence>
<dbReference type="EMBL" id="JARPUR010000006">
    <property type="protein sequence ID" value="KAK4874002.1"/>
    <property type="molecule type" value="Genomic_DNA"/>
</dbReference>
<comment type="subcellular location">
    <subcellularLocation>
        <location evidence="3">Endoplasmic reticulum membrane</location>
        <topology evidence="3">Peripheral membrane protein</topology>
    </subcellularLocation>
    <subcellularLocation>
        <location evidence="2">Microsome membrane</location>
        <topology evidence="2">Peripheral membrane protein</topology>
    </subcellularLocation>
</comment>
<feature type="binding site" description="axial binding residue" evidence="13">
    <location>
        <position position="470"/>
    </location>
    <ligand>
        <name>heme</name>
        <dbReference type="ChEBI" id="CHEBI:30413"/>
    </ligand>
    <ligandPart>
        <name>Fe</name>
        <dbReference type="ChEBI" id="CHEBI:18248"/>
    </ligandPart>
</feature>
<keyword evidence="8" id="KW-0492">Microsome</keyword>
<dbReference type="InterPro" id="IPR002401">
    <property type="entry name" value="Cyt_P450_E_grp-I"/>
</dbReference>
<dbReference type="PRINTS" id="PR00385">
    <property type="entry name" value="P450"/>
</dbReference>
<evidence type="ECO:0008006" key="17">
    <source>
        <dbReference type="Google" id="ProtNLM"/>
    </source>
</evidence>
<dbReference type="GO" id="GO:0004497">
    <property type="term" value="F:monooxygenase activity"/>
    <property type="evidence" value="ECO:0007669"/>
    <property type="project" value="UniProtKB-KW"/>
</dbReference>
<dbReference type="Pfam" id="PF00067">
    <property type="entry name" value="p450"/>
    <property type="match status" value="1"/>
</dbReference>
<dbReference type="GO" id="GO:0020037">
    <property type="term" value="F:heme binding"/>
    <property type="evidence" value="ECO:0007669"/>
    <property type="project" value="InterPro"/>
</dbReference>
<evidence type="ECO:0000256" key="7">
    <source>
        <dbReference type="ARBA" id="ARBA00022824"/>
    </source>
</evidence>
<evidence type="ECO:0000256" key="12">
    <source>
        <dbReference type="ARBA" id="ARBA00023136"/>
    </source>
</evidence>
<gene>
    <name evidence="15" type="ORF">RN001_013362</name>
</gene>
<evidence type="ECO:0000256" key="4">
    <source>
        <dbReference type="ARBA" id="ARBA00010617"/>
    </source>
</evidence>
<keyword evidence="10 13" id="KW-0408">Iron</keyword>
<evidence type="ECO:0000256" key="13">
    <source>
        <dbReference type="PIRSR" id="PIRSR602401-1"/>
    </source>
</evidence>
<evidence type="ECO:0000256" key="2">
    <source>
        <dbReference type="ARBA" id="ARBA00004174"/>
    </source>
</evidence>
<protein>
    <recommendedName>
        <fullName evidence="17">Cytochrome P450</fullName>
    </recommendedName>
</protein>
<dbReference type="InterPro" id="IPR001128">
    <property type="entry name" value="Cyt_P450"/>
</dbReference>
<keyword evidence="12" id="KW-0472">Membrane</keyword>
<sequence>MLWFVIIVVLLILAYYKTIKPLSYWKDRGVVYKKSYPIVGSFATIFFQRRAFFNYIIDLYREFSNERYFGVYQFGKSALYIRDPDLIKKIGIKDFDYFSDHNGFTATELDPLTKRSLLNLQGQRWRDMRAILSPSFTSSKMKIIFQLVSECAEDFTDYFKNQPNDLHELEIKDVFTRFTNDAIATTAFGFKCNSVQNNNDEFYLIAKKVTTITGLRFLVFLMYILFPNISRFLKLRTTPVSVTNFFRRIVKETIRQREKEGLIRPDMIHLLMEARKGNVTKEEAHLPDTGFATAEESNLIRLHKQKSIELSEDDIAAQALVFIFGGFDTTAALLSFTAYELAINPGIQERLQKEIDDTLSGCNGKLTYEALNKMKYMDMVISETLRKWPPGFQNDRMCVKDYTIEPLNPWEKPLLIEKGTLMLFPVSGIHHDPQYFPNPEVFDPERFNDENRHNIKPCSYIPFGVGPRNCIASRFALMESKILIFFLLSKFNLRRIERTPVPLKIAKATINFVAEGGFWLGLERRTSPLNY</sequence>
<keyword evidence="11 14" id="KW-0503">Monooxygenase</keyword>
<keyword evidence="6 13" id="KW-0479">Metal-binding</keyword>
<comment type="caution">
    <text evidence="15">The sequence shown here is derived from an EMBL/GenBank/DDBJ whole genome shotgun (WGS) entry which is preliminary data.</text>
</comment>
<comment type="similarity">
    <text evidence="4 14">Belongs to the cytochrome P450 family.</text>
</comment>
<dbReference type="PROSITE" id="PS00086">
    <property type="entry name" value="CYTOCHROME_P450"/>
    <property type="match status" value="1"/>
</dbReference>
<dbReference type="SUPFAM" id="SSF48264">
    <property type="entry name" value="Cytochrome P450"/>
    <property type="match status" value="1"/>
</dbReference>
<evidence type="ECO:0000256" key="14">
    <source>
        <dbReference type="RuleBase" id="RU000461"/>
    </source>
</evidence>
<keyword evidence="5 13" id="KW-0349">Heme</keyword>
<evidence type="ECO:0000256" key="5">
    <source>
        <dbReference type="ARBA" id="ARBA00022617"/>
    </source>
</evidence>